<evidence type="ECO:0000256" key="1">
    <source>
        <dbReference type="SAM" id="MobiDB-lite"/>
    </source>
</evidence>
<evidence type="ECO:0000313" key="2">
    <source>
        <dbReference type="EMBL" id="CAG9313881.1"/>
    </source>
</evidence>
<feature type="region of interest" description="Disordered" evidence="1">
    <location>
        <begin position="104"/>
        <end position="141"/>
    </location>
</feature>
<dbReference type="AlphaFoldDB" id="A0AAU9IJE1"/>
<organism evidence="2 3">
    <name type="scientific">Blepharisma stoltei</name>
    <dbReference type="NCBI Taxonomy" id="1481888"/>
    <lineage>
        <taxon>Eukaryota</taxon>
        <taxon>Sar</taxon>
        <taxon>Alveolata</taxon>
        <taxon>Ciliophora</taxon>
        <taxon>Postciliodesmatophora</taxon>
        <taxon>Heterotrichea</taxon>
        <taxon>Heterotrichida</taxon>
        <taxon>Blepharismidae</taxon>
        <taxon>Blepharisma</taxon>
    </lineage>
</organism>
<gene>
    <name evidence="2" type="ORF">BSTOLATCC_MIC9683</name>
</gene>
<feature type="compositionally biased region" description="Basic and acidic residues" evidence="1">
    <location>
        <begin position="116"/>
        <end position="141"/>
    </location>
</feature>
<dbReference type="EMBL" id="CAJZBQ010000011">
    <property type="protein sequence ID" value="CAG9313881.1"/>
    <property type="molecule type" value="Genomic_DNA"/>
</dbReference>
<comment type="caution">
    <text evidence="2">The sequence shown here is derived from an EMBL/GenBank/DDBJ whole genome shotgun (WGS) entry which is preliminary data.</text>
</comment>
<feature type="region of interest" description="Disordered" evidence="1">
    <location>
        <begin position="1"/>
        <end position="21"/>
    </location>
</feature>
<protein>
    <submittedName>
        <fullName evidence="2">Uncharacterized protein</fullName>
    </submittedName>
</protein>
<sequence>MDVLKFNSRPNESDRCNSSSPVTKISERSFINQIEKIYKSPNDSCDSNIKTVPSDHYLERRFKPYHRASRQVNSVIKTFNRRRSPYFDQAKEDLNTFLQKLPSNDQFAKSPIPPKINEDKKIQSQRSLRSENQRSRENSLREISPKMRRFLISQSLSNNSAKVYQDSLQEYKLVESISSIHSKGPISKFKLRNHQRYRSLEFGLNISKISDNSLEKFPVIHSHEQSNSASPNKKKPKQLLVHLGVSMSEN</sequence>
<reference evidence="2" key="1">
    <citation type="submission" date="2021-09" db="EMBL/GenBank/DDBJ databases">
        <authorList>
            <consortium name="AG Swart"/>
            <person name="Singh M."/>
            <person name="Singh A."/>
            <person name="Seah K."/>
            <person name="Emmerich C."/>
        </authorList>
    </citation>
    <scope>NUCLEOTIDE SEQUENCE</scope>
    <source>
        <strain evidence="2">ATCC30299</strain>
    </source>
</reference>
<name>A0AAU9IJE1_9CILI</name>
<dbReference type="Proteomes" id="UP001162131">
    <property type="component" value="Unassembled WGS sequence"/>
</dbReference>
<keyword evidence="3" id="KW-1185">Reference proteome</keyword>
<evidence type="ECO:0000313" key="3">
    <source>
        <dbReference type="Proteomes" id="UP001162131"/>
    </source>
</evidence>
<proteinExistence type="predicted"/>
<accession>A0AAU9IJE1</accession>